<dbReference type="CDD" id="cd00609">
    <property type="entry name" value="AAT_like"/>
    <property type="match status" value="1"/>
</dbReference>
<dbReference type="GO" id="GO:0030170">
    <property type="term" value="F:pyridoxal phosphate binding"/>
    <property type="evidence" value="ECO:0007669"/>
    <property type="project" value="InterPro"/>
</dbReference>
<keyword evidence="2" id="KW-0663">Pyridoxal phosphate</keyword>
<accession>A0AA37WIM8</accession>
<sequence>MIADLIAADIESGVLHVRDKLPTLRELSSMLALDYTTVARAYKEARERGLIDSSPGAGSYVKGKSVSLSLRGGTDIEMTMNSPPEPSNPALLDKLNQGFTNIAGSDCITSLLRYQNFGGTYDDKQAGTTLLSKTLDEPKVECVLACPGTHSVLLGLLSSLATDGMSICVESLVYPGLKAIAAQLKVPLVAIDGDSDGPLIYQMEALCKSKDIAAIYLNPTIQNPTTHTINKARREAIADIAIRYSIPIIEDDAYGMLPETPTSAIANLAPELTYYITGLAKYFGAGLRTAYVHAPNKASANRLAGAMRALSVMSSPITNKLATMWLQDGTVEQMTSEIRRESQARQTLAKTVLQGHKYFAHADGFHLWIHLPKSVEVNPSTLAAYLRTQNVSVVSSAAFCTNNNPPHAIRMCLGGPQARWECEKGLTLITELLADPEKLTLALANKKVRK</sequence>
<protein>
    <submittedName>
        <fullName evidence="7">GntR family transcriptional regulator</fullName>
    </submittedName>
</protein>
<dbReference type="InterPro" id="IPR000524">
    <property type="entry name" value="Tscrpt_reg_HTH_GntR"/>
</dbReference>
<dbReference type="SMART" id="SM00345">
    <property type="entry name" value="HTH_GNTR"/>
    <property type="match status" value="1"/>
</dbReference>
<evidence type="ECO:0000313" key="7">
    <source>
        <dbReference type="EMBL" id="GLR71222.1"/>
    </source>
</evidence>
<dbReference type="Proteomes" id="UP001156601">
    <property type="component" value="Unassembled WGS sequence"/>
</dbReference>
<dbReference type="InterPro" id="IPR036390">
    <property type="entry name" value="WH_DNA-bd_sf"/>
</dbReference>
<evidence type="ECO:0000313" key="8">
    <source>
        <dbReference type="Proteomes" id="UP001156601"/>
    </source>
</evidence>
<dbReference type="Pfam" id="PF00392">
    <property type="entry name" value="GntR"/>
    <property type="match status" value="1"/>
</dbReference>
<dbReference type="InterPro" id="IPR036388">
    <property type="entry name" value="WH-like_DNA-bd_sf"/>
</dbReference>
<dbReference type="Gene3D" id="1.10.10.10">
    <property type="entry name" value="Winged helix-like DNA-binding domain superfamily/Winged helix DNA-binding domain"/>
    <property type="match status" value="1"/>
</dbReference>
<dbReference type="GO" id="GO:0003677">
    <property type="term" value="F:DNA binding"/>
    <property type="evidence" value="ECO:0007669"/>
    <property type="project" value="UniProtKB-KW"/>
</dbReference>
<dbReference type="AlphaFoldDB" id="A0AA37WIM8"/>
<feature type="domain" description="HTH gntR-type" evidence="6">
    <location>
        <begin position="1"/>
        <end position="64"/>
    </location>
</feature>
<evidence type="ECO:0000256" key="1">
    <source>
        <dbReference type="ARBA" id="ARBA00005384"/>
    </source>
</evidence>
<dbReference type="InterPro" id="IPR015421">
    <property type="entry name" value="PyrdxlP-dep_Trfase_major"/>
</dbReference>
<dbReference type="Gene3D" id="3.40.640.10">
    <property type="entry name" value="Type I PLP-dependent aspartate aminotransferase-like (Major domain)"/>
    <property type="match status" value="1"/>
</dbReference>
<dbReference type="PANTHER" id="PTHR46577:SF1">
    <property type="entry name" value="HTH-TYPE TRANSCRIPTIONAL REGULATORY PROTEIN GABR"/>
    <property type="match status" value="1"/>
</dbReference>
<reference evidence="7" key="1">
    <citation type="journal article" date="2014" name="Int. J. Syst. Evol. Microbiol.">
        <title>Complete genome sequence of Corynebacterium casei LMG S-19264T (=DSM 44701T), isolated from a smear-ripened cheese.</title>
        <authorList>
            <consortium name="US DOE Joint Genome Institute (JGI-PGF)"/>
            <person name="Walter F."/>
            <person name="Albersmeier A."/>
            <person name="Kalinowski J."/>
            <person name="Ruckert C."/>
        </authorList>
    </citation>
    <scope>NUCLEOTIDE SEQUENCE</scope>
    <source>
        <strain evidence="7">NBRC 110023</strain>
    </source>
</reference>
<evidence type="ECO:0000259" key="6">
    <source>
        <dbReference type="PROSITE" id="PS50949"/>
    </source>
</evidence>
<keyword evidence="4" id="KW-0238">DNA-binding</keyword>
<comment type="similarity">
    <text evidence="1">In the C-terminal section; belongs to the class-I pyridoxal-phosphate-dependent aminotransferase family.</text>
</comment>
<dbReference type="InterPro" id="IPR015424">
    <property type="entry name" value="PyrdxlP-dep_Trfase"/>
</dbReference>
<dbReference type="Gene3D" id="3.90.1150.10">
    <property type="entry name" value="Aspartate Aminotransferase, domain 1"/>
    <property type="match status" value="1"/>
</dbReference>
<dbReference type="SUPFAM" id="SSF53383">
    <property type="entry name" value="PLP-dependent transferases"/>
    <property type="match status" value="1"/>
</dbReference>
<dbReference type="PANTHER" id="PTHR46577">
    <property type="entry name" value="HTH-TYPE TRANSCRIPTIONAL REGULATORY PROTEIN GABR"/>
    <property type="match status" value="1"/>
</dbReference>
<dbReference type="EMBL" id="BSOT01000005">
    <property type="protein sequence ID" value="GLR71222.1"/>
    <property type="molecule type" value="Genomic_DNA"/>
</dbReference>
<evidence type="ECO:0000256" key="2">
    <source>
        <dbReference type="ARBA" id="ARBA00022898"/>
    </source>
</evidence>
<dbReference type="PROSITE" id="PS50949">
    <property type="entry name" value="HTH_GNTR"/>
    <property type="match status" value="1"/>
</dbReference>
<dbReference type="InterPro" id="IPR015422">
    <property type="entry name" value="PyrdxlP-dep_Trfase_small"/>
</dbReference>
<keyword evidence="3" id="KW-0805">Transcription regulation</keyword>
<dbReference type="InterPro" id="IPR004839">
    <property type="entry name" value="Aminotransferase_I/II_large"/>
</dbReference>
<keyword evidence="8" id="KW-1185">Reference proteome</keyword>
<proteinExistence type="inferred from homology"/>
<name>A0AA37WIM8_9ALTE</name>
<gene>
    <name evidence="7" type="ORF">GCM10007852_21300</name>
</gene>
<dbReference type="InterPro" id="IPR051446">
    <property type="entry name" value="HTH_trans_reg/aminotransferase"/>
</dbReference>
<evidence type="ECO:0000256" key="3">
    <source>
        <dbReference type="ARBA" id="ARBA00023015"/>
    </source>
</evidence>
<comment type="caution">
    <text evidence="7">The sequence shown here is derived from an EMBL/GenBank/DDBJ whole genome shotgun (WGS) entry which is preliminary data.</text>
</comment>
<evidence type="ECO:0000256" key="5">
    <source>
        <dbReference type="ARBA" id="ARBA00023163"/>
    </source>
</evidence>
<dbReference type="Pfam" id="PF00155">
    <property type="entry name" value="Aminotran_1_2"/>
    <property type="match status" value="1"/>
</dbReference>
<dbReference type="GO" id="GO:0003700">
    <property type="term" value="F:DNA-binding transcription factor activity"/>
    <property type="evidence" value="ECO:0007669"/>
    <property type="project" value="InterPro"/>
</dbReference>
<reference evidence="7" key="2">
    <citation type="submission" date="2023-01" db="EMBL/GenBank/DDBJ databases">
        <title>Draft genome sequence of Agaribacter marinus strain NBRC 110023.</title>
        <authorList>
            <person name="Sun Q."/>
            <person name="Mori K."/>
        </authorList>
    </citation>
    <scope>NUCLEOTIDE SEQUENCE</scope>
    <source>
        <strain evidence="7">NBRC 110023</strain>
    </source>
</reference>
<keyword evidence="5" id="KW-0804">Transcription</keyword>
<dbReference type="SUPFAM" id="SSF46785">
    <property type="entry name" value="Winged helix' DNA-binding domain"/>
    <property type="match status" value="1"/>
</dbReference>
<organism evidence="7 8">
    <name type="scientific">Agaribacter marinus</name>
    <dbReference type="NCBI Taxonomy" id="1431249"/>
    <lineage>
        <taxon>Bacteria</taxon>
        <taxon>Pseudomonadati</taxon>
        <taxon>Pseudomonadota</taxon>
        <taxon>Gammaproteobacteria</taxon>
        <taxon>Alteromonadales</taxon>
        <taxon>Alteromonadaceae</taxon>
        <taxon>Agaribacter</taxon>
    </lineage>
</organism>
<evidence type="ECO:0000256" key="4">
    <source>
        <dbReference type="ARBA" id="ARBA00023125"/>
    </source>
</evidence>
<dbReference type="CDD" id="cd07377">
    <property type="entry name" value="WHTH_GntR"/>
    <property type="match status" value="1"/>
</dbReference>